<name>A0AA37MB87_9HYPH</name>
<dbReference type="AlphaFoldDB" id="A0AA37MB87"/>
<protein>
    <recommendedName>
        <fullName evidence="3">DUF1488 domain-containing protein</fullName>
    </recommendedName>
</protein>
<dbReference type="EMBL" id="BPQM01000063">
    <property type="protein sequence ID" value="GJD79470.1"/>
    <property type="molecule type" value="Genomic_DNA"/>
</dbReference>
<dbReference type="SUPFAM" id="SSF160272">
    <property type="entry name" value="Shew3726-like"/>
    <property type="match status" value="1"/>
</dbReference>
<organism evidence="1 2">
    <name type="scientific">Methylobacterium gregans</name>
    <dbReference type="NCBI Taxonomy" id="374424"/>
    <lineage>
        <taxon>Bacteria</taxon>
        <taxon>Pseudomonadati</taxon>
        <taxon>Pseudomonadota</taxon>
        <taxon>Alphaproteobacteria</taxon>
        <taxon>Hyphomicrobiales</taxon>
        <taxon>Methylobacteriaceae</taxon>
        <taxon>Methylobacterium</taxon>
    </lineage>
</organism>
<evidence type="ECO:0000313" key="1">
    <source>
        <dbReference type="EMBL" id="GJD79470.1"/>
    </source>
</evidence>
<reference evidence="1" key="2">
    <citation type="submission" date="2021-08" db="EMBL/GenBank/DDBJ databases">
        <authorList>
            <person name="Tani A."/>
            <person name="Ola A."/>
            <person name="Ogura Y."/>
            <person name="Katsura K."/>
            <person name="Hayashi T."/>
        </authorList>
    </citation>
    <scope>NUCLEOTIDE SEQUENCE</scope>
    <source>
        <strain evidence="1">NBRC 103626</strain>
    </source>
</reference>
<evidence type="ECO:0008006" key="3">
    <source>
        <dbReference type="Google" id="ProtNLM"/>
    </source>
</evidence>
<gene>
    <name evidence="1" type="ORF">NBEOAGPD_2697</name>
</gene>
<proteinExistence type="predicted"/>
<dbReference type="Proteomes" id="UP001055108">
    <property type="component" value="Unassembled WGS sequence"/>
</dbReference>
<comment type="caution">
    <text evidence="1">The sequence shown here is derived from an EMBL/GenBank/DDBJ whole genome shotgun (WGS) entry which is preliminary data.</text>
</comment>
<evidence type="ECO:0000313" key="2">
    <source>
        <dbReference type="Proteomes" id="UP001055108"/>
    </source>
</evidence>
<dbReference type="Pfam" id="PF07369">
    <property type="entry name" value="DUF1488"/>
    <property type="match status" value="1"/>
</dbReference>
<reference evidence="1" key="1">
    <citation type="journal article" date="2016" name="Front. Microbiol.">
        <title>Genome Sequence of the Piezophilic, Mesophilic Sulfate-Reducing Bacterium Desulfovibrio indicus J2T.</title>
        <authorList>
            <person name="Cao J."/>
            <person name="Maignien L."/>
            <person name="Shao Z."/>
            <person name="Alain K."/>
            <person name="Jebbar M."/>
        </authorList>
    </citation>
    <scope>NUCLEOTIDE SEQUENCE</scope>
    <source>
        <strain evidence="1">NBRC 103626</strain>
    </source>
</reference>
<keyword evidence="2" id="KW-1185">Reference proteome</keyword>
<dbReference type="InterPro" id="IPR009962">
    <property type="entry name" value="DUF1488"/>
</dbReference>
<sequence length="89" mass="9304">MPMRLSGEEPRLDEGAAGCLTFTITDGHILVPCRVGHAALQDAFGPPGGNAMTIFRAHRDAVVDGAIRRYERSGAEGGVVTLTAADLTP</sequence>
<dbReference type="InterPro" id="IPR036692">
    <property type="entry name" value="Shew3726-like_sf"/>
</dbReference>
<accession>A0AA37MB87</accession>